<proteinExistence type="predicted"/>
<reference evidence="1" key="1">
    <citation type="submission" date="2020-09" db="EMBL/GenBank/DDBJ databases">
        <title>Genome-Enabled Discovery of Anthraquinone Biosynthesis in Senna tora.</title>
        <authorList>
            <person name="Kang S.-H."/>
            <person name="Pandey R.P."/>
            <person name="Lee C.-M."/>
            <person name="Sim J.-S."/>
            <person name="Jeong J.-T."/>
            <person name="Choi B.-S."/>
            <person name="Jung M."/>
            <person name="Ginzburg D."/>
            <person name="Zhao K."/>
            <person name="Won S.Y."/>
            <person name="Oh T.-J."/>
            <person name="Yu Y."/>
            <person name="Kim N.-H."/>
            <person name="Lee O.R."/>
            <person name="Lee T.-H."/>
            <person name="Bashyal P."/>
            <person name="Kim T.-S."/>
            <person name="Lee W.-H."/>
            <person name="Kawkins C."/>
            <person name="Kim C.-K."/>
            <person name="Kim J.S."/>
            <person name="Ahn B.O."/>
            <person name="Rhee S.Y."/>
            <person name="Sohng J.K."/>
        </authorList>
    </citation>
    <scope>NUCLEOTIDE SEQUENCE</scope>
    <source>
        <tissue evidence="1">Leaf</tissue>
    </source>
</reference>
<gene>
    <name evidence="1" type="ORF">G2W53_011278</name>
</gene>
<dbReference type="AlphaFoldDB" id="A0A834X1W4"/>
<protein>
    <submittedName>
        <fullName evidence="1">Uncharacterized protein</fullName>
    </submittedName>
</protein>
<name>A0A834X1W4_9FABA</name>
<evidence type="ECO:0000313" key="2">
    <source>
        <dbReference type="Proteomes" id="UP000634136"/>
    </source>
</evidence>
<organism evidence="1 2">
    <name type="scientific">Senna tora</name>
    <dbReference type="NCBI Taxonomy" id="362788"/>
    <lineage>
        <taxon>Eukaryota</taxon>
        <taxon>Viridiplantae</taxon>
        <taxon>Streptophyta</taxon>
        <taxon>Embryophyta</taxon>
        <taxon>Tracheophyta</taxon>
        <taxon>Spermatophyta</taxon>
        <taxon>Magnoliopsida</taxon>
        <taxon>eudicotyledons</taxon>
        <taxon>Gunneridae</taxon>
        <taxon>Pentapetalae</taxon>
        <taxon>rosids</taxon>
        <taxon>fabids</taxon>
        <taxon>Fabales</taxon>
        <taxon>Fabaceae</taxon>
        <taxon>Caesalpinioideae</taxon>
        <taxon>Cassia clade</taxon>
        <taxon>Senna</taxon>
    </lineage>
</organism>
<dbReference type="EMBL" id="JAAIUW010000004">
    <property type="protein sequence ID" value="KAF7836419.1"/>
    <property type="molecule type" value="Genomic_DNA"/>
</dbReference>
<evidence type="ECO:0000313" key="1">
    <source>
        <dbReference type="EMBL" id="KAF7836419.1"/>
    </source>
</evidence>
<keyword evidence="2" id="KW-1185">Reference proteome</keyword>
<sequence>MDPHFCLNRKACFPLKGEGRGSK</sequence>
<accession>A0A834X1W4</accession>
<comment type="caution">
    <text evidence="1">The sequence shown here is derived from an EMBL/GenBank/DDBJ whole genome shotgun (WGS) entry which is preliminary data.</text>
</comment>
<dbReference type="Proteomes" id="UP000634136">
    <property type="component" value="Unassembled WGS sequence"/>
</dbReference>